<dbReference type="SUPFAM" id="SSF56219">
    <property type="entry name" value="DNase I-like"/>
    <property type="match status" value="1"/>
</dbReference>
<feature type="compositionally biased region" description="Polar residues" evidence="1">
    <location>
        <begin position="257"/>
        <end position="267"/>
    </location>
</feature>
<organism evidence="2 3">
    <name type="scientific">Artemisia annua</name>
    <name type="common">Sweet wormwood</name>
    <dbReference type="NCBI Taxonomy" id="35608"/>
    <lineage>
        <taxon>Eukaryota</taxon>
        <taxon>Viridiplantae</taxon>
        <taxon>Streptophyta</taxon>
        <taxon>Embryophyta</taxon>
        <taxon>Tracheophyta</taxon>
        <taxon>Spermatophyta</taxon>
        <taxon>Magnoliopsida</taxon>
        <taxon>eudicotyledons</taxon>
        <taxon>Gunneridae</taxon>
        <taxon>Pentapetalae</taxon>
        <taxon>asterids</taxon>
        <taxon>campanulids</taxon>
        <taxon>Asterales</taxon>
        <taxon>Asteraceae</taxon>
        <taxon>Asteroideae</taxon>
        <taxon>Anthemideae</taxon>
        <taxon>Artemisiinae</taxon>
        <taxon>Artemisia</taxon>
    </lineage>
</organism>
<keyword evidence="2" id="KW-0808">Transferase</keyword>
<gene>
    <name evidence="2" type="ORF">CTI12_AA269850</name>
</gene>
<proteinExistence type="predicted"/>
<dbReference type="InterPro" id="IPR036691">
    <property type="entry name" value="Endo/exonu/phosph_ase_sf"/>
</dbReference>
<evidence type="ECO:0000256" key="1">
    <source>
        <dbReference type="SAM" id="MobiDB-lite"/>
    </source>
</evidence>
<dbReference type="OrthoDB" id="1932741at2759"/>
<dbReference type="EMBL" id="PKPP01002895">
    <property type="protein sequence ID" value="PWA72496.1"/>
    <property type="molecule type" value="Genomic_DNA"/>
</dbReference>
<feature type="region of interest" description="Disordered" evidence="1">
    <location>
        <begin position="814"/>
        <end position="835"/>
    </location>
</feature>
<comment type="caution">
    <text evidence="2">The sequence shown here is derived from an EMBL/GenBank/DDBJ whole genome shotgun (WGS) entry which is preliminary data.</text>
</comment>
<dbReference type="GO" id="GO:0003964">
    <property type="term" value="F:RNA-directed DNA polymerase activity"/>
    <property type="evidence" value="ECO:0007669"/>
    <property type="project" value="UniProtKB-KW"/>
</dbReference>
<dbReference type="PANTHER" id="PTHR33710">
    <property type="entry name" value="BNAC02G09200D PROTEIN"/>
    <property type="match status" value="1"/>
</dbReference>
<dbReference type="Gene3D" id="3.60.10.10">
    <property type="entry name" value="Endonuclease/exonuclease/phosphatase"/>
    <property type="match status" value="1"/>
</dbReference>
<keyword evidence="3" id="KW-1185">Reference proteome</keyword>
<dbReference type="STRING" id="35608.A0A2U1NGB3"/>
<feature type="region of interest" description="Disordered" evidence="1">
    <location>
        <begin position="298"/>
        <end position="325"/>
    </location>
</feature>
<feature type="compositionally biased region" description="Polar residues" evidence="1">
    <location>
        <begin position="920"/>
        <end position="942"/>
    </location>
</feature>
<dbReference type="Proteomes" id="UP000245207">
    <property type="component" value="Unassembled WGS sequence"/>
</dbReference>
<feature type="compositionally biased region" description="Polar residues" evidence="1">
    <location>
        <begin position="19"/>
        <end position="46"/>
    </location>
</feature>
<protein>
    <submittedName>
        <fullName evidence="2">RNA-directed DNA polymerase, eukaryota, Reverse transcriptase zinc-binding domain protein</fullName>
    </submittedName>
</protein>
<feature type="compositionally biased region" description="Low complexity" evidence="1">
    <location>
        <begin position="821"/>
        <end position="834"/>
    </location>
</feature>
<sequence length="1088" mass="119219">MNDTGMMSGSVKAACGTTKPVSTQVPNMSQVSNATQQPSNTTSNHHVQAAVNSQFKGKVKEFWDMDVSGFHMYKVVSKLKSLKKPLRKLLYNEGNIHDKVIKLRHELDTVQRALDADPFNVDIREEEASYLNAYNDALLKEGFVNVAVGGLHARMNRSKGGAGNSEATQPRKAVRVVHNVNLDTTKKDEGSKGSSGSESLQTKTLNTLEPVAASGDDYVFGTDVDKSSSVAMAGNTYFSDEYPSLAEATGGVGNGTSVGESLHQSIDANAPDGDGISVAPMAGRFKTSYGTMKQPTSYVGATTGTQSAPPKGNKKGKNKKVAKEQKAGFSGVPVGKNMQYRPVATKQPTSHHMGKLAQVMVMSRNREISQPSQPTPTVTPPTGTNSNSQPITKVPSPKLAANVTTSNPFDSLAVVDDGNGNMVLVNEEDEVVNVKIRAENKTLFCSFVYADNYYVKRRALWSNLVSHSSFMRSRPWVVLGDFNAALNLEDHSCGGYTPDIAMREFKECVTNMEVADVNSTGLHFTWNQQPKGSNGTLKKIDRIMSNLQFCDTYPGSFAIFQPYRISDHSPCVLRIPHVAMLKPKPFKFSNFLVYKEGFMDTVNSGWNINVNGCAMYRVVKRLKGLKSPFRKLLHNQGNLHERVDSLRKELDEVQKAIDKDPFNSSLREEHAHYLLAFKEATLDEERFLKQKSKVQWLHAVNVPVPGLRWFGNVVHEGNAVAGAFVSHYEQFLGIQGDCSPLEDHDLFSNVLNHDMADSMGSLVFVVYCSLVFVSLLMESNIAAKNKQGSINQESSLLDNAPILRSILKKAVRNVPSKDKNTSMSSVSTNVSGVNDKNACDNELHSDGQLRDVDEVPLVGGIAAKVKNLDGKIFGRDDTVVKQSRMVHFADQVEVLPTEQHRDEVAGNVMSSGVGKAARGTPTQVAQAASNAQDLTSNSNQPLVDNVGSGHINGEGKSSNEVNSQTAPKSFVDVFKDKSTKKVVRASEMRNNEHRDYSAVANTLQYPGLSSMEYLNIWTPSLVNTDKLKNADPSGYLLINRGGLINDEIKLPGYAPKPIAYGSLVFRKLRLLRKMDIEHCPERDGRERT</sequence>
<evidence type="ECO:0000313" key="3">
    <source>
        <dbReference type="Proteomes" id="UP000245207"/>
    </source>
</evidence>
<reference evidence="2 3" key="1">
    <citation type="journal article" date="2018" name="Mol. Plant">
        <title>The genome of Artemisia annua provides insight into the evolution of Asteraceae family and artemisinin biosynthesis.</title>
        <authorList>
            <person name="Shen Q."/>
            <person name="Zhang L."/>
            <person name="Liao Z."/>
            <person name="Wang S."/>
            <person name="Yan T."/>
            <person name="Shi P."/>
            <person name="Liu M."/>
            <person name="Fu X."/>
            <person name="Pan Q."/>
            <person name="Wang Y."/>
            <person name="Lv Z."/>
            <person name="Lu X."/>
            <person name="Zhang F."/>
            <person name="Jiang W."/>
            <person name="Ma Y."/>
            <person name="Chen M."/>
            <person name="Hao X."/>
            <person name="Li L."/>
            <person name="Tang Y."/>
            <person name="Lv G."/>
            <person name="Zhou Y."/>
            <person name="Sun X."/>
            <person name="Brodelius P.E."/>
            <person name="Rose J.K.C."/>
            <person name="Tang K."/>
        </authorList>
    </citation>
    <scope>NUCLEOTIDE SEQUENCE [LARGE SCALE GENOMIC DNA]</scope>
    <source>
        <strain evidence="3">cv. Huhao1</strain>
        <tissue evidence="2">Leaf</tissue>
    </source>
</reference>
<dbReference type="AlphaFoldDB" id="A0A2U1NGB3"/>
<feature type="region of interest" description="Disordered" evidence="1">
    <location>
        <begin position="913"/>
        <end position="964"/>
    </location>
</feature>
<feature type="compositionally biased region" description="Polar residues" evidence="1">
    <location>
        <begin position="955"/>
        <end position="964"/>
    </location>
</feature>
<accession>A0A2U1NGB3</accession>
<feature type="compositionally biased region" description="Polar residues" evidence="1">
    <location>
        <begin position="298"/>
        <end position="308"/>
    </location>
</feature>
<feature type="region of interest" description="Disordered" evidence="1">
    <location>
        <begin position="182"/>
        <end position="203"/>
    </location>
</feature>
<feature type="region of interest" description="Disordered" evidence="1">
    <location>
        <begin position="367"/>
        <end position="393"/>
    </location>
</feature>
<keyword evidence="2" id="KW-0695">RNA-directed DNA polymerase</keyword>
<keyword evidence="2" id="KW-0548">Nucleotidyltransferase</keyword>
<feature type="region of interest" description="Disordered" evidence="1">
    <location>
        <begin position="1"/>
        <end position="46"/>
    </location>
</feature>
<evidence type="ECO:0000313" key="2">
    <source>
        <dbReference type="EMBL" id="PWA72496.1"/>
    </source>
</evidence>
<name>A0A2U1NGB3_ARTAN</name>
<dbReference type="PANTHER" id="PTHR33710:SF71">
    <property type="entry name" value="ENDONUCLEASE_EXONUCLEASE_PHOSPHATASE DOMAIN-CONTAINING PROTEIN"/>
    <property type="match status" value="1"/>
</dbReference>
<feature type="region of interest" description="Disordered" evidence="1">
    <location>
        <begin position="255"/>
        <end position="275"/>
    </location>
</feature>